<feature type="domain" description="O-methyltransferase dimerisation" evidence="5">
    <location>
        <begin position="26"/>
        <end position="100"/>
    </location>
</feature>
<evidence type="ECO:0000259" key="4">
    <source>
        <dbReference type="Pfam" id="PF00891"/>
    </source>
</evidence>
<evidence type="ECO:0000256" key="1">
    <source>
        <dbReference type="ARBA" id="ARBA00022603"/>
    </source>
</evidence>
<dbReference type="Proteomes" id="UP000189059">
    <property type="component" value="Unassembled WGS sequence"/>
</dbReference>
<dbReference type="InterPro" id="IPR029063">
    <property type="entry name" value="SAM-dependent_MTases_sf"/>
</dbReference>
<proteinExistence type="predicted"/>
<dbReference type="PANTHER" id="PTHR43712:SF2">
    <property type="entry name" value="O-METHYLTRANSFERASE CICE"/>
    <property type="match status" value="1"/>
</dbReference>
<dbReference type="PANTHER" id="PTHR43712">
    <property type="entry name" value="PUTATIVE (AFU_ORTHOLOGUE AFUA_4G14580)-RELATED"/>
    <property type="match status" value="1"/>
</dbReference>
<reference evidence="6 7" key="1">
    <citation type="submission" date="2016-12" db="EMBL/GenBank/DDBJ databases">
        <title>Genome sequencing and description of Paenibacillus sp. nov. from high altitude lake in the Indian Trans- Himalayas.</title>
        <authorList>
            <person name="Kiran S."/>
            <person name="Swarnkar M.K."/>
            <person name="Rana A."/>
            <person name="Tewari R."/>
            <person name="Gulati A."/>
        </authorList>
    </citation>
    <scope>NUCLEOTIDE SEQUENCE [LARGE SCALE GENOMIC DNA]</scope>
    <source>
        <strain evidence="6 7">IHBB 9951</strain>
    </source>
</reference>
<dbReference type="SUPFAM" id="SSF46785">
    <property type="entry name" value="Winged helix' DNA-binding domain"/>
    <property type="match status" value="1"/>
</dbReference>
<keyword evidence="7" id="KW-1185">Reference proteome</keyword>
<dbReference type="Pfam" id="PF00891">
    <property type="entry name" value="Methyltransf_2"/>
    <property type="match status" value="1"/>
</dbReference>
<dbReference type="InterPro" id="IPR036388">
    <property type="entry name" value="WH-like_DNA-bd_sf"/>
</dbReference>
<comment type="caution">
    <text evidence="6">The sequence shown here is derived from an EMBL/GenBank/DDBJ whole genome shotgun (WGS) entry which is preliminary data.</text>
</comment>
<gene>
    <name evidence="6" type="ORF">BBD40_24270</name>
</gene>
<evidence type="ECO:0000313" key="6">
    <source>
        <dbReference type="EMBL" id="OOC58795.1"/>
    </source>
</evidence>
<sequence length="345" mass="38604">MNIFDIQKEVKGSDREAAGLSLLEQTLDFIYPATLRAAALLGVADHLVNGPKTVGELAQATETDELRLYRALRLLASRGVFRENESGQFELTPSAEFLCTDAPLSLRSAVLMITDETFWRPSADIVWGIRGVPPFKRNFGMPFFDYWAQEGASSDDFHVGMSSMSEIENEFLARSYDFPDGATVADIAGGFGGLLLRILRRNPTLHGILFDRPHVLPRNRLGELGADDRWELAPGNFFESVPKADIYVLKYIMHDWHDEEAVRILRCCREAMAPGGRVLVMDPVIPPGNTPHTGKILDLINMTIYEEGRERTEEELRLLFAEAGLRLTRIIDTGFYISIVEAVAD</sequence>
<dbReference type="RefSeq" id="WP_077569700.1">
    <property type="nucleotide sequence ID" value="NZ_MRVI01000002.1"/>
</dbReference>
<keyword evidence="3" id="KW-0949">S-adenosyl-L-methionine</keyword>
<dbReference type="EMBL" id="MRVI01000002">
    <property type="protein sequence ID" value="OOC58795.1"/>
    <property type="molecule type" value="Genomic_DNA"/>
</dbReference>
<keyword evidence="1 6" id="KW-0489">Methyltransferase</keyword>
<feature type="domain" description="O-methyltransferase C-terminal" evidence="4">
    <location>
        <begin position="123"/>
        <end position="325"/>
    </location>
</feature>
<dbReference type="Gene3D" id="1.10.10.10">
    <property type="entry name" value="Winged helix-like DNA-binding domain superfamily/Winged helix DNA-binding domain"/>
    <property type="match status" value="1"/>
</dbReference>
<dbReference type="InterPro" id="IPR016461">
    <property type="entry name" value="COMT-like"/>
</dbReference>
<dbReference type="SUPFAM" id="SSF53335">
    <property type="entry name" value="S-adenosyl-L-methionine-dependent methyltransferases"/>
    <property type="match status" value="1"/>
</dbReference>
<organism evidence="6 7">
    <name type="scientific">Paenibacillus ihbetae</name>
    <dbReference type="NCBI Taxonomy" id="1870820"/>
    <lineage>
        <taxon>Bacteria</taxon>
        <taxon>Bacillati</taxon>
        <taxon>Bacillota</taxon>
        <taxon>Bacilli</taxon>
        <taxon>Bacillales</taxon>
        <taxon>Paenibacillaceae</taxon>
        <taxon>Paenibacillus</taxon>
    </lineage>
</organism>
<accession>A0ABX3JPN2</accession>
<evidence type="ECO:0000259" key="5">
    <source>
        <dbReference type="Pfam" id="PF08100"/>
    </source>
</evidence>
<evidence type="ECO:0000313" key="7">
    <source>
        <dbReference type="Proteomes" id="UP000189059"/>
    </source>
</evidence>
<evidence type="ECO:0000256" key="3">
    <source>
        <dbReference type="ARBA" id="ARBA00022691"/>
    </source>
</evidence>
<dbReference type="CDD" id="cd02440">
    <property type="entry name" value="AdoMet_MTases"/>
    <property type="match status" value="1"/>
</dbReference>
<dbReference type="InterPro" id="IPR036390">
    <property type="entry name" value="WH_DNA-bd_sf"/>
</dbReference>
<dbReference type="Pfam" id="PF08100">
    <property type="entry name" value="Dimerisation"/>
    <property type="match status" value="1"/>
</dbReference>
<dbReference type="PIRSF" id="PIRSF005739">
    <property type="entry name" value="O-mtase"/>
    <property type="match status" value="1"/>
</dbReference>
<dbReference type="GO" id="GO:0008168">
    <property type="term" value="F:methyltransferase activity"/>
    <property type="evidence" value="ECO:0007669"/>
    <property type="project" value="UniProtKB-KW"/>
</dbReference>
<dbReference type="InterPro" id="IPR012967">
    <property type="entry name" value="COMT_dimerisation"/>
</dbReference>
<dbReference type="GO" id="GO:0032259">
    <property type="term" value="P:methylation"/>
    <property type="evidence" value="ECO:0007669"/>
    <property type="project" value="UniProtKB-KW"/>
</dbReference>
<protein>
    <submittedName>
        <fullName evidence="6">Methyltransferase</fullName>
    </submittedName>
</protein>
<evidence type="ECO:0000256" key="2">
    <source>
        <dbReference type="ARBA" id="ARBA00022679"/>
    </source>
</evidence>
<keyword evidence="2" id="KW-0808">Transferase</keyword>
<dbReference type="InterPro" id="IPR001077">
    <property type="entry name" value="COMT_C"/>
</dbReference>
<name>A0ABX3JPN2_9BACL</name>
<dbReference type="Gene3D" id="3.40.50.150">
    <property type="entry name" value="Vaccinia Virus protein VP39"/>
    <property type="match status" value="1"/>
</dbReference>
<dbReference type="PROSITE" id="PS51683">
    <property type="entry name" value="SAM_OMT_II"/>
    <property type="match status" value="1"/>
</dbReference>